<dbReference type="AlphaFoldDB" id="E0VB81"/>
<sequence length="140" mass="15944">MGDENESRRGVTESGAECICPPPATKRKRQDDTCEIKLETCPYDPRFPNANNTPRCYTSFIDYQRCARLLGDYPGCLYFFKCYKALCPIAWQEKWFEQMENGTFPKKIYPPRPIIRPGPADVCGPSLNLEEPPPTSTPPC</sequence>
<evidence type="ECO:0000313" key="5">
    <source>
        <dbReference type="EnsemblMetazoa" id="PHUM055030-PA"/>
    </source>
</evidence>
<dbReference type="InterPro" id="IPR036549">
    <property type="entry name" value="CX6/COA6-like_sf"/>
</dbReference>
<protein>
    <submittedName>
        <fullName evidence="4">Cytochrome c oxidase subunit VIb isoform 2, putative</fullName>
        <ecNumber evidence="4">1.9.3.1</ecNumber>
    </submittedName>
</protein>
<dbReference type="PANTHER" id="PTHR11387">
    <property type="entry name" value="CYTOCHROME C OXIDASE SUBUNIT 6B"/>
    <property type="match status" value="1"/>
</dbReference>
<dbReference type="SUPFAM" id="SSF47694">
    <property type="entry name" value="Cytochrome c oxidase subunit h"/>
    <property type="match status" value="1"/>
</dbReference>
<organism>
    <name type="scientific">Pediculus humanus subsp. corporis</name>
    <name type="common">Body louse</name>
    <dbReference type="NCBI Taxonomy" id="121224"/>
    <lineage>
        <taxon>Eukaryota</taxon>
        <taxon>Metazoa</taxon>
        <taxon>Ecdysozoa</taxon>
        <taxon>Arthropoda</taxon>
        <taxon>Hexapoda</taxon>
        <taxon>Insecta</taxon>
        <taxon>Pterygota</taxon>
        <taxon>Neoptera</taxon>
        <taxon>Paraneoptera</taxon>
        <taxon>Psocodea</taxon>
        <taxon>Troctomorpha</taxon>
        <taxon>Phthiraptera</taxon>
        <taxon>Anoplura</taxon>
        <taxon>Pediculidae</taxon>
        <taxon>Pediculus</taxon>
    </lineage>
</organism>
<keyword evidence="2" id="KW-0496">Mitochondrion</keyword>
<dbReference type="InterPro" id="IPR048280">
    <property type="entry name" value="COX6B-like"/>
</dbReference>
<dbReference type="eggNOG" id="KOG3057">
    <property type="taxonomic scope" value="Eukaryota"/>
</dbReference>
<evidence type="ECO:0000256" key="3">
    <source>
        <dbReference type="ARBA" id="ARBA00023157"/>
    </source>
</evidence>
<dbReference type="InParanoid" id="E0VB81"/>
<dbReference type="Gene3D" id="1.10.10.140">
    <property type="entry name" value="Cytochrome c oxidase, subunit VIb"/>
    <property type="match status" value="1"/>
</dbReference>
<proteinExistence type="predicted"/>
<dbReference type="RefSeq" id="XP_002423375.1">
    <property type="nucleotide sequence ID" value="XM_002423330.1"/>
</dbReference>
<dbReference type="EMBL" id="DS235023">
    <property type="protein sequence ID" value="EEB10637.1"/>
    <property type="molecule type" value="Genomic_DNA"/>
</dbReference>
<dbReference type="Proteomes" id="UP000009046">
    <property type="component" value="Unassembled WGS sequence"/>
</dbReference>
<dbReference type="InterPro" id="IPR003213">
    <property type="entry name" value="Cyt_c_oxidase_su6B"/>
</dbReference>
<dbReference type="GO" id="GO:0045277">
    <property type="term" value="C:respiratory chain complex IV"/>
    <property type="evidence" value="ECO:0007669"/>
    <property type="project" value="InterPro"/>
</dbReference>
<reference evidence="4" key="2">
    <citation type="submission" date="2007-04" db="EMBL/GenBank/DDBJ databases">
        <title>The genome of the human body louse.</title>
        <authorList>
            <consortium name="The Human Body Louse Genome Consortium"/>
            <person name="Kirkness E."/>
            <person name="Walenz B."/>
            <person name="Hass B."/>
            <person name="Bruggner R."/>
            <person name="Strausberg R."/>
        </authorList>
    </citation>
    <scope>NUCLEOTIDE SEQUENCE</scope>
    <source>
        <strain evidence="4">USDA</strain>
    </source>
</reference>
<reference evidence="4" key="1">
    <citation type="submission" date="2007-04" db="EMBL/GenBank/DDBJ databases">
        <title>Annotation of Pediculus humanus corporis strain USDA.</title>
        <authorList>
            <person name="Kirkness E."/>
            <person name="Hannick L."/>
            <person name="Hass B."/>
            <person name="Bruggner R."/>
            <person name="Lawson D."/>
            <person name="Bidwell S."/>
            <person name="Joardar V."/>
            <person name="Caler E."/>
            <person name="Walenz B."/>
            <person name="Inman J."/>
            <person name="Schobel S."/>
            <person name="Galinsky K."/>
            <person name="Amedeo P."/>
            <person name="Strausberg R."/>
        </authorList>
    </citation>
    <scope>NUCLEOTIDE SEQUENCE</scope>
    <source>
        <strain evidence="4">USDA</strain>
    </source>
</reference>
<dbReference type="EMBL" id="AAZO01000649">
    <property type="status" value="NOT_ANNOTATED_CDS"/>
    <property type="molecule type" value="Genomic_DNA"/>
</dbReference>
<evidence type="ECO:0000313" key="6">
    <source>
        <dbReference type="Proteomes" id="UP000009046"/>
    </source>
</evidence>
<dbReference type="CDD" id="cd00926">
    <property type="entry name" value="Cyt_c_Oxidase_VIb"/>
    <property type="match status" value="1"/>
</dbReference>
<evidence type="ECO:0000256" key="1">
    <source>
        <dbReference type="ARBA" id="ARBA00004173"/>
    </source>
</evidence>
<dbReference type="GO" id="GO:0016491">
    <property type="term" value="F:oxidoreductase activity"/>
    <property type="evidence" value="ECO:0007669"/>
    <property type="project" value="UniProtKB-KW"/>
</dbReference>
<name>E0VB81_PEDHC</name>
<dbReference type="OrthoDB" id="1107506at2759"/>
<dbReference type="GeneID" id="8239026"/>
<dbReference type="CTD" id="8239026"/>
<evidence type="ECO:0000256" key="2">
    <source>
        <dbReference type="ARBA" id="ARBA00023128"/>
    </source>
</evidence>
<keyword evidence="4" id="KW-0560">Oxidoreductase</keyword>
<keyword evidence="3" id="KW-1015">Disulfide bond</keyword>
<accession>E0VB81</accession>
<comment type="subcellular location">
    <subcellularLocation>
        <location evidence="1">Mitochondrion</location>
    </subcellularLocation>
</comment>
<dbReference type="STRING" id="121224.E0VB81"/>
<dbReference type="KEGG" id="phu:Phum_PHUM055030"/>
<dbReference type="EC" id="1.9.3.1" evidence="4"/>
<keyword evidence="6" id="KW-1185">Reference proteome</keyword>
<dbReference type="VEuPathDB" id="VectorBase:PHUM055030"/>
<reference evidence="5" key="3">
    <citation type="submission" date="2021-02" db="UniProtKB">
        <authorList>
            <consortium name="EnsemblMetazoa"/>
        </authorList>
    </citation>
    <scope>IDENTIFICATION</scope>
    <source>
        <strain evidence="5">USDA</strain>
    </source>
</reference>
<dbReference type="HOGENOM" id="CLU_1837496_0_0_1"/>
<evidence type="ECO:0000313" key="4">
    <source>
        <dbReference type="EMBL" id="EEB10637.1"/>
    </source>
</evidence>
<gene>
    <name evidence="5" type="primary">8239026</name>
    <name evidence="4" type="ORF">Phum_PHUM055030</name>
</gene>
<dbReference type="EnsemblMetazoa" id="PHUM055030-RA">
    <property type="protein sequence ID" value="PHUM055030-PA"/>
    <property type="gene ID" value="PHUM055030"/>
</dbReference>
<dbReference type="GO" id="GO:0005739">
    <property type="term" value="C:mitochondrion"/>
    <property type="evidence" value="ECO:0007669"/>
    <property type="project" value="UniProtKB-SubCell"/>
</dbReference>
<dbReference type="Pfam" id="PF02297">
    <property type="entry name" value="COX6B"/>
    <property type="match status" value="1"/>
</dbReference>